<dbReference type="PROSITE" id="PS51787">
    <property type="entry name" value="LON_N"/>
    <property type="match status" value="1"/>
</dbReference>
<comment type="catalytic activity">
    <reaction evidence="9 10 11 14">
        <text>Hydrolysis of proteins in presence of ATP.</text>
        <dbReference type="EC" id="3.4.21.53"/>
    </reaction>
</comment>
<keyword evidence="19" id="KW-1185">Reference proteome</keyword>
<dbReference type="InterPro" id="IPR027065">
    <property type="entry name" value="Lon_Prtase"/>
</dbReference>
<evidence type="ECO:0000256" key="10">
    <source>
        <dbReference type="HAMAP-Rule" id="MF_01973"/>
    </source>
</evidence>
<comment type="caution">
    <text evidence="18">The sequence shown here is derived from an EMBL/GenBank/DDBJ whole genome shotgun (WGS) entry which is preliminary data.</text>
</comment>
<sequence>MARAKTIKNVPVLTLRDVVVYPHMVIPLFVGREKSILALDEAMESDKQVLLVAQRSAEVDDPSAEDVYEIGTLATILQLLKLPDGTLKVLVEGGERALIKKINEDDNHFSADITVIPVSDDYDERKVDLLSRMLLNLFDKYVKLNKKIPPEILSSLSGIDDPARLADTVAAHLGLKVAAKQEILEVVGVKDRLEQLVELVEGEIDLLQVEKRIRGRVKHQMERSQREYYLNEQMKAIQKELGDMDEAPNENDELAQKIEKAGMPKEALEKATAEMNKLKMMSPMSAEATVVRNYIDWLVGLPWKKKSRIVSNLAKAQATLDEDHYGLDKVKERIVEYLAVQQRVKKLKGPIMCLVGPPGVGKTSLGRSIARATGRKYTRMALGGVRDEAEIRGHRRTYIGALPGKIVQNLSRVGTRNPLFLLDEIDKMATDFRGDPASAMLEVLDPEQNHTFADHYLEVDFDLSDVMFVATSNSMNIPGPLLDRMEIIRIPGYTEDEKLNIAKNYLAPKQIKANGLKKGEITFSDSALLAIVRHYTREAGVRNLEREISKVCRKVVRDHLLENKAKTSVSQRNLEKYLGVQRFDFGRADKENQIGQVTGLAWTSVGGVLLTIESVKLSGNGSIKSTGSLGKVMQESIQAAETVVKSRARVLGISQKFMKSHNVHIHVPEGATPKDGPSAGIGMVTAIVSSMTGIPVKAEVAMTGEITLRGEVLPIGGLKEKLLAAHRGGITTVVIPKDNEKDLAEVPENVTKGLTIKPVKWIDEVLEIALESAPTALSEEEYEDNDDSIDSSGVSDSSSEGEVRAH</sequence>
<evidence type="ECO:0000256" key="7">
    <source>
        <dbReference type="ARBA" id="ARBA00022840"/>
    </source>
</evidence>
<dbReference type="GO" id="GO:0016887">
    <property type="term" value="F:ATP hydrolysis activity"/>
    <property type="evidence" value="ECO:0007669"/>
    <property type="project" value="UniProtKB-UniRule"/>
</dbReference>
<gene>
    <name evidence="10" type="primary">lon</name>
    <name evidence="18" type="ORF">DKW60_06095</name>
</gene>
<dbReference type="PIRSF" id="PIRSF001174">
    <property type="entry name" value="Lon_proteas"/>
    <property type="match status" value="1"/>
</dbReference>
<evidence type="ECO:0000256" key="11">
    <source>
        <dbReference type="PIRNR" id="PIRNR001174"/>
    </source>
</evidence>
<dbReference type="SUPFAM" id="SSF88697">
    <property type="entry name" value="PUA domain-like"/>
    <property type="match status" value="1"/>
</dbReference>
<dbReference type="FunFam" id="1.20.58.1480:FF:000001">
    <property type="entry name" value="Lon protease"/>
    <property type="match status" value="1"/>
</dbReference>
<feature type="compositionally biased region" description="Acidic residues" evidence="15">
    <location>
        <begin position="778"/>
        <end position="789"/>
    </location>
</feature>
<comment type="function">
    <text evidence="10">ATP-dependent serine protease that mediates the selective degradation of mutant and abnormal proteins as well as certain short-lived regulatory proteins. Required for cellular homeostasis and for survival from DNA damage and developmental changes induced by stress. Degrades polypeptides processively to yield small peptide fragments that are 5 to 10 amino acids long. Binds to DNA in a double-stranded, site-specific manner.</text>
</comment>
<evidence type="ECO:0000259" key="16">
    <source>
        <dbReference type="PROSITE" id="PS51786"/>
    </source>
</evidence>
<feature type="active site" evidence="10 12">
    <location>
        <position position="721"/>
    </location>
</feature>
<dbReference type="InterPro" id="IPR046336">
    <property type="entry name" value="Lon_prtase_N_sf"/>
</dbReference>
<dbReference type="Gene3D" id="1.10.8.60">
    <property type="match status" value="1"/>
</dbReference>
<dbReference type="FunFam" id="1.20.5.5270:FF:000002">
    <property type="entry name" value="Lon protease homolog"/>
    <property type="match status" value="1"/>
</dbReference>
<dbReference type="AlphaFoldDB" id="A0A317CS73"/>
<dbReference type="InterPro" id="IPR027543">
    <property type="entry name" value="Lon_bac"/>
</dbReference>
<dbReference type="GO" id="GO:0043565">
    <property type="term" value="F:sequence-specific DNA binding"/>
    <property type="evidence" value="ECO:0007669"/>
    <property type="project" value="UniProtKB-UniRule"/>
</dbReference>
<dbReference type="HAMAP" id="MF_01973">
    <property type="entry name" value="lon_bact"/>
    <property type="match status" value="1"/>
</dbReference>
<dbReference type="PROSITE" id="PS51786">
    <property type="entry name" value="LON_PROTEOLYTIC"/>
    <property type="match status" value="1"/>
</dbReference>
<dbReference type="PRINTS" id="PR00830">
    <property type="entry name" value="ENDOLAPTASE"/>
</dbReference>
<comment type="similarity">
    <text evidence="10 11 14">Belongs to the peptidase S16 family.</text>
</comment>
<evidence type="ECO:0000256" key="12">
    <source>
        <dbReference type="PIRSR" id="PIRSR001174-1"/>
    </source>
</evidence>
<reference evidence="18 19" key="1">
    <citation type="submission" date="2018-05" db="EMBL/GenBank/DDBJ databases">
        <title>Leucothrix arctica sp. nov., isolated from Arctic seawater.</title>
        <authorList>
            <person name="Choi A."/>
            <person name="Baek K."/>
        </authorList>
    </citation>
    <scope>NUCLEOTIDE SEQUENCE [LARGE SCALE GENOMIC DNA]</scope>
    <source>
        <strain evidence="18 19">JCM 18388</strain>
    </source>
</reference>
<dbReference type="Gene3D" id="1.20.5.5270">
    <property type="match status" value="1"/>
</dbReference>
<keyword evidence="6 10" id="KW-0720">Serine protease</keyword>
<dbReference type="InterPro" id="IPR020568">
    <property type="entry name" value="Ribosomal_Su5_D2-typ_SF"/>
</dbReference>
<dbReference type="SMART" id="SM00464">
    <property type="entry name" value="LON"/>
    <property type="match status" value="1"/>
</dbReference>
<dbReference type="GO" id="GO:0005737">
    <property type="term" value="C:cytoplasm"/>
    <property type="evidence" value="ECO:0007669"/>
    <property type="project" value="UniProtKB-SubCell"/>
</dbReference>
<dbReference type="InterPro" id="IPR004815">
    <property type="entry name" value="Lon_bac/euk-typ"/>
</dbReference>
<dbReference type="EC" id="3.4.21.53" evidence="10 11"/>
<dbReference type="GO" id="GO:0005524">
    <property type="term" value="F:ATP binding"/>
    <property type="evidence" value="ECO:0007669"/>
    <property type="project" value="UniProtKB-UniRule"/>
</dbReference>
<keyword evidence="7 10" id="KW-0067">ATP-binding</keyword>
<keyword evidence="8 10" id="KW-0346">Stress response</keyword>
<evidence type="ECO:0000256" key="4">
    <source>
        <dbReference type="ARBA" id="ARBA00022741"/>
    </source>
</evidence>
<dbReference type="InterPro" id="IPR027417">
    <property type="entry name" value="P-loop_NTPase"/>
</dbReference>
<dbReference type="InterPro" id="IPR008269">
    <property type="entry name" value="Lon_proteolytic"/>
</dbReference>
<accession>A0A317CS73</accession>
<evidence type="ECO:0000256" key="1">
    <source>
        <dbReference type="ARBA" id="ARBA00004496"/>
    </source>
</evidence>
<dbReference type="InterPro" id="IPR003111">
    <property type="entry name" value="Lon_prtase_N"/>
</dbReference>
<dbReference type="NCBIfam" id="TIGR00763">
    <property type="entry name" value="lon"/>
    <property type="match status" value="1"/>
</dbReference>
<dbReference type="SUPFAM" id="SSF52540">
    <property type="entry name" value="P-loop containing nucleoside triphosphate hydrolases"/>
    <property type="match status" value="1"/>
</dbReference>
<feature type="binding site" evidence="10 13">
    <location>
        <begin position="356"/>
        <end position="363"/>
    </location>
    <ligand>
        <name>ATP</name>
        <dbReference type="ChEBI" id="CHEBI:30616"/>
    </ligand>
</feature>
<dbReference type="EMBL" id="QGKM01000012">
    <property type="protein sequence ID" value="PWQ99290.1"/>
    <property type="molecule type" value="Genomic_DNA"/>
</dbReference>
<evidence type="ECO:0000256" key="6">
    <source>
        <dbReference type="ARBA" id="ARBA00022825"/>
    </source>
</evidence>
<dbReference type="NCBIfam" id="NF008053">
    <property type="entry name" value="PRK10787.1"/>
    <property type="match status" value="1"/>
</dbReference>
<evidence type="ECO:0000313" key="19">
    <source>
        <dbReference type="Proteomes" id="UP000245539"/>
    </source>
</evidence>
<dbReference type="GO" id="GO:0006515">
    <property type="term" value="P:protein quality control for misfolded or incompletely synthesized proteins"/>
    <property type="evidence" value="ECO:0007669"/>
    <property type="project" value="UniProtKB-UniRule"/>
</dbReference>
<dbReference type="Gene3D" id="3.40.50.300">
    <property type="entry name" value="P-loop containing nucleotide triphosphate hydrolases"/>
    <property type="match status" value="1"/>
</dbReference>
<dbReference type="Pfam" id="PF02190">
    <property type="entry name" value="LON_substr_bdg"/>
    <property type="match status" value="1"/>
</dbReference>
<evidence type="ECO:0000256" key="14">
    <source>
        <dbReference type="PROSITE-ProRule" id="PRU01122"/>
    </source>
</evidence>
<evidence type="ECO:0000256" key="8">
    <source>
        <dbReference type="ARBA" id="ARBA00023016"/>
    </source>
</evidence>
<dbReference type="FunFam" id="3.40.50.300:FF:000021">
    <property type="entry name" value="Lon protease homolog"/>
    <property type="match status" value="1"/>
</dbReference>
<dbReference type="PANTHER" id="PTHR10046">
    <property type="entry name" value="ATP DEPENDENT LON PROTEASE FAMILY MEMBER"/>
    <property type="match status" value="1"/>
</dbReference>
<keyword evidence="2 10" id="KW-0963">Cytoplasm</keyword>
<organism evidence="18 19">
    <name type="scientific">Leucothrix pacifica</name>
    <dbReference type="NCBI Taxonomy" id="1247513"/>
    <lineage>
        <taxon>Bacteria</taxon>
        <taxon>Pseudomonadati</taxon>
        <taxon>Pseudomonadota</taxon>
        <taxon>Gammaproteobacteria</taxon>
        <taxon>Thiotrichales</taxon>
        <taxon>Thiotrichaceae</taxon>
        <taxon>Leucothrix</taxon>
    </lineage>
</organism>
<dbReference type="FunFam" id="3.30.230.10:FF:000010">
    <property type="entry name" value="Lon protease"/>
    <property type="match status" value="1"/>
</dbReference>
<dbReference type="InterPro" id="IPR003593">
    <property type="entry name" value="AAA+_ATPase"/>
</dbReference>
<dbReference type="InterPro" id="IPR054594">
    <property type="entry name" value="Lon_lid"/>
</dbReference>
<dbReference type="Pfam" id="PF22667">
    <property type="entry name" value="Lon_lid"/>
    <property type="match status" value="1"/>
</dbReference>
<evidence type="ECO:0000256" key="13">
    <source>
        <dbReference type="PIRSR" id="PIRSR001174-2"/>
    </source>
</evidence>
<dbReference type="Gene3D" id="3.30.230.10">
    <property type="match status" value="1"/>
</dbReference>
<dbReference type="InterPro" id="IPR014721">
    <property type="entry name" value="Ribsml_uS5_D2-typ_fold_subgr"/>
</dbReference>
<evidence type="ECO:0000313" key="18">
    <source>
        <dbReference type="EMBL" id="PWQ99290.1"/>
    </source>
</evidence>
<dbReference type="CDD" id="cd19500">
    <property type="entry name" value="RecA-like_Lon"/>
    <property type="match status" value="1"/>
</dbReference>
<keyword evidence="4 10" id="KW-0547">Nucleotide-binding</keyword>
<comment type="induction">
    <text evidence="10">By heat shock.</text>
</comment>
<keyword evidence="5 10" id="KW-0378">Hydrolase</keyword>
<dbReference type="InterPro" id="IPR003959">
    <property type="entry name" value="ATPase_AAA_core"/>
</dbReference>
<feature type="domain" description="Lon proteolytic" evidence="16">
    <location>
        <begin position="591"/>
        <end position="772"/>
    </location>
</feature>
<dbReference type="GO" id="GO:0034605">
    <property type="term" value="P:cellular response to heat"/>
    <property type="evidence" value="ECO:0007669"/>
    <property type="project" value="UniProtKB-UniRule"/>
</dbReference>
<dbReference type="Gene3D" id="1.20.58.1480">
    <property type="match status" value="1"/>
</dbReference>
<dbReference type="GO" id="GO:0004252">
    <property type="term" value="F:serine-type endopeptidase activity"/>
    <property type="evidence" value="ECO:0007669"/>
    <property type="project" value="UniProtKB-UniRule"/>
</dbReference>
<feature type="region of interest" description="Disordered" evidence="15">
    <location>
        <begin position="773"/>
        <end position="806"/>
    </location>
</feature>
<dbReference type="Proteomes" id="UP000245539">
    <property type="component" value="Unassembled WGS sequence"/>
</dbReference>
<dbReference type="Pfam" id="PF05362">
    <property type="entry name" value="Lon_C"/>
    <property type="match status" value="1"/>
</dbReference>
<feature type="active site" evidence="10 12">
    <location>
        <position position="678"/>
    </location>
</feature>
<evidence type="ECO:0000256" key="2">
    <source>
        <dbReference type="ARBA" id="ARBA00022490"/>
    </source>
</evidence>
<comment type="subcellular location">
    <subcellularLocation>
        <location evidence="1 10 11">Cytoplasm</location>
    </subcellularLocation>
</comment>
<dbReference type="Gene3D" id="2.30.130.40">
    <property type="entry name" value="LON domain-like"/>
    <property type="match status" value="1"/>
</dbReference>
<evidence type="ECO:0000256" key="3">
    <source>
        <dbReference type="ARBA" id="ARBA00022670"/>
    </source>
</evidence>
<dbReference type="GO" id="GO:0004176">
    <property type="term" value="F:ATP-dependent peptidase activity"/>
    <property type="evidence" value="ECO:0007669"/>
    <property type="project" value="UniProtKB-UniRule"/>
</dbReference>
<protein>
    <recommendedName>
        <fullName evidence="10 11">Lon protease</fullName>
        <ecNumber evidence="10 11">3.4.21.53</ecNumber>
    </recommendedName>
    <alternativeName>
        <fullName evidence="10">ATP-dependent protease La</fullName>
    </alternativeName>
</protein>
<dbReference type="OrthoDB" id="9803599at2"/>
<evidence type="ECO:0000256" key="15">
    <source>
        <dbReference type="SAM" id="MobiDB-lite"/>
    </source>
</evidence>
<proteinExistence type="evidence at transcript level"/>
<keyword evidence="3 10" id="KW-0645">Protease</keyword>
<name>A0A317CS73_9GAMM</name>
<evidence type="ECO:0000256" key="5">
    <source>
        <dbReference type="ARBA" id="ARBA00022801"/>
    </source>
</evidence>
<feature type="domain" description="Lon N-terminal" evidence="17">
    <location>
        <begin position="10"/>
        <end position="204"/>
    </location>
</feature>
<dbReference type="SMART" id="SM00382">
    <property type="entry name" value="AAA"/>
    <property type="match status" value="1"/>
</dbReference>
<evidence type="ECO:0000256" key="9">
    <source>
        <dbReference type="ARBA" id="ARBA00050665"/>
    </source>
</evidence>
<dbReference type="InterPro" id="IPR015947">
    <property type="entry name" value="PUA-like_sf"/>
</dbReference>
<dbReference type="Pfam" id="PF00004">
    <property type="entry name" value="AAA"/>
    <property type="match status" value="1"/>
</dbReference>
<dbReference type="RefSeq" id="WP_109836781.1">
    <property type="nucleotide sequence ID" value="NZ_QGKM01000012.1"/>
</dbReference>
<evidence type="ECO:0000259" key="17">
    <source>
        <dbReference type="PROSITE" id="PS51787"/>
    </source>
</evidence>
<comment type="subunit">
    <text evidence="10 11">Homohexamer. Organized in a ring with a central cavity.</text>
</comment>
<dbReference type="SUPFAM" id="SSF54211">
    <property type="entry name" value="Ribosomal protein S5 domain 2-like"/>
    <property type="match status" value="1"/>
</dbReference>